<dbReference type="EnsemblProtists" id="EKX35167">
    <property type="protein sequence ID" value="EKX35167"/>
    <property type="gene ID" value="GUITHDRAFT_166058"/>
</dbReference>
<name>L1IGE4_GUITC</name>
<reference evidence="4" key="2">
    <citation type="submission" date="2012-11" db="EMBL/GenBank/DDBJ databases">
        <authorList>
            <person name="Kuo A."/>
            <person name="Curtis B.A."/>
            <person name="Tanifuji G."/>
            <person name="Burki F."/>
            <person name="Gruber A."/>
            <person name="Irimia M."/>
            <person name="Maruyama S."/>
            <person name="Arias M.C."/>
            <person name="Ball S.G."/>
            <person name="Gile G.H."/>
            <person name="Hirakawa Y."/>
            <person name="Hopkins J.F."/>
            <person name="Rensing S.A."/>
            <person name="Schmutz J."/>
            <person name="Symeonidi A."/>
            <person name="Elias M."/>
            <person name="Eveleigh R.J."/>
            <person name="Herman E.K."/>
            <person name="Klute M.J."/>
            <person name="Nakayama T."/>
            <person name="Obornik M."/>
            <person name="Reyes-Prieto A."/>
            <person name="Armbrust E.V."/>
            <person name="Aves S.J."/>
            <person name="Beiko R.G."/>
            <person name="Coutinho P."/>
            <person name="Dacks J.B."/>
            <person name="Durnford D.G."/>
            <person name="Fast N.M."/>
            <person name="Green B.R."/>
            <person name="Grisdale C."/>
            <person name="Hempe F."/>
            <person name="Henrissat B."/>
            <person name="Hoppner M.P."/>
            <person name="Ishida K.-I."/>
            <person name="Kim E."/>
            <person name="Koreny L."/>
            <person name="Kroth P.G."/>
            <person name="Liu Y."/>
            <person name="Malik S.-B."/>
            <person name="Maier U.G."/>
            <person name="McRose D."/>
            <person name="Mock T."/>
            <person name="Neilson J.A."/>
            <person name="Onodera N.T."/>
            <person name="Poole A.M."/>
            <person name="Pritham E.J."/>
            <person name="Richards T.A."/>
            <person name="Rocap G."/>
            <person name="Roy S.W."/>
            <person name="Sarai C."/>
            <person name="Schaack S."/>
            <person name="Shirato S."/>
            <person name="Slamovits C.H."/>
            <person name="Spencer D.F."/>
            <person name="Suzuki S."/>
            <person name="Worden A.Z."/>
            <person name="Zauner S."/>
            <person name="Barry K."/>
            <person name="Bell C."/>
            <person name="Bharti A.K."/>
            <person name="Crow J.A."/>
            <person name="Grimwood J."/>
            <person name="Kramer R."/>
            <person name="Lindquist E."/>
            <person name="Lucas S."/>
            <person name="Salamov A."/>
            <person name="McFadden G.I."/>
            <person name="Lane C.E."/>
            <person name="Keeling P.J."/>
            <person name="Gray M.W."/>
            <person name="Grigoriev I.V."/>
            <person name="Archibald J.M."/>
        </authorList>
    </citation>
    <scope>NUCLEOTIDE SEQUENCE</scope>
    <source>
        <strain evidence="4">CCMP2712</strain>
    </source>
</reference>
<reference evidence="2 4" key="1">
    <citation type="journal article" date="2012" name="Nature">
        <title>Algal genomes reveal evolutionary mosaicism and the fate of nucleomorphs.</title>
        <authorList>
            <consortium name="DOE Joint Genome Institute"/>
            <person name="Curtis B.A."/>
            <person name="Tanifuji G."/>
            <person name="Burki F."/>
            <person name="Gruber A."/>
            <person name="Irimia M."/>
            <person name="Maruyama S."/>
            <person name="Arias M.C."/>
            <person name="Ball S.G."/>
            <person name="Gile G.H."/>
            <person name="Hirakawa Y."/>
            <person name="Hopkins J.F."/>
            <person name="Kuo A."/>
            <person name="Rensing S.A."/>
            <person name="Schmutz J."/>
            <person name="Symeonidi A."/>
            <person name="Elias M."/>
            <person name="Eveleigh R.J."/>
            <person name="Herman E.K."/>
            <person name="Klute M.J."/>
            <person name="Nakayama T."/>
            <person name="Obornik M."/>
            <person name="Reyes-Prieto A."/>
            <person name="Armbrust E.V."/>
            <person name="Aves S.J."/>
            <person name="Beiko R.G."/>
            <person name="Coutinho P."/>
            <person name="Dacks J.B."/>
            <person name="Durnford D.G."/>
            <person name="Fast N.M."/>
            <person name="Green B.R."/>
            <person name="Grisdale C.J."/>
            <person name="Hempel F."/>
            <person name="Henrissat B."/>
            <person name="Hoppner M.P."/>
            <person name="Ishida K."/>
            <person name="Kim E."/>
            <person name="Koreny L."/>
            <person name="Kroth P.G."/>
            <person name="Liu Y."/>
            <person name="Malik S.B."/>
            <person name="Maier U.G."/>
            <person name="McRose D."/>
            <person name="Mock T."/>
            <person name="Neilson J.A."/>
            <person name="Onodera N.T."/>
            <person name="Poole A.M."/>
            <person name="Pritham E.J."/>
            <person name="Richards T.A."/>
            <person name="Rocap G."/>
            <person name="Roy S.W."/>
            <person name="Sarai C."/>
            <person name="Schaack S."/>
            <person name="Shirato S."/>
            <person name="Slamovits C.H."/>
            <person name="Spencer D.F."/>
            <person name="Suzuki S."/>
            <person name="Worden A.Z."/>
            <person name="Zauner S."/>
            <person name="Barry K."/>
            <person name="Bell C."/>
            <person name="Bharti A.K."/>
            <person name="Crow J.A."/>
            <person name="Grimwood J."/>
            <person name="Kramer R."/>
            <person name="Lindquist E."/>
            <person name="Lucas S."/>
            <person name="Salamov A."/>
            <person name="McFadden G.I."/>
            <person name="Lane C.E."/>
            <person name="Keeling P.J."/>
            <person name="Gray M.W."/>
            <person name="Grigoriev I.V."/>
            <person name="Archibald J.M."/>
        </authorList>
    </citation>
    <scope>NUCLEOTIDE SEQUENCE</scope>
    <source>
        <strain evidence="2 4">CCMP2712</strain>
    </source>
</reference>
<dbReference type="PaxDb" id="55529-EKX35167"/>
<evidence type="ECO:0000313" key="3">
    <source>
        <dbReference type="EnsemblProtists" id="EKX35167"/>
    </source>
</evidence>
<feature type="region of interest" description="Disordered" evidence="1">
    <location>
        <begin position="87"/>
        <end position="114"/>
    </location>
</feature>
<dbReference type="RefSeq" id="XP_005822147.1">
    <property type="nucleotide sequence ID" value="XM_005822090.1"/>
</dbReference>
<reference evidence="3" key="3">
    <citation type="submission" date="2016-03" db="UniProtKB">
        <authorList>
            <consortium name="EnsemblProtists"/>
        </authorList>
    </citation>
    <scope>IDENTIFICATION</scope>
</reference>
<accession>L1IGE4</accession>
<dbReference type="KEGG" id="gtt:GUITHDRAFT_166058"/>
<dbReference type="EMBL" id="JH993095">
    <property type="protein sequence ID" value="EKX35167.1"/>
    <property type="molecule type" value="Genomic_DNA"/>
</dbReference>
<protein>
    <submittedName>
        <fullName evidence="2 3">Uncharacterized protein</fullName>
    </submittedName>
</protein>
<dbReference type="AlphaFoldDB" id="L1IGE4"/>
<gene>
    <name evidence="2" type="ORF">GUITHDRAFT_166058</name>
</gene>
<evidence type="ECO:0000313" key="2">
    <source>
        <dbReference type="EMBL" id="EKX35167.1"/>
    </source>
</evidence>
<dbReference type="HOGENOM" id="CLU_1463898_0_0_1"/>
<proteinExistence type="predicted"/>
<organism evidence="2">
    <name type="scientific">Guillardia theta (strain CCMP2712)</name>
    <name type="common">Cryptophyte</name>
    <dbReference type="NCBI Taxonomy" id="905079"/>
    <lineage>
        <taxon>Eukaryota</taxon>
        <taxon>Cryptophyceae</taxon>
        <taxon>Pyrenomonadales</taxon>
        <taxon>Geminigeraceae</taxon>
        <taxon>Guillardia</taxon>
    </lineage>
</organism>
<evidence type="ECO:0000256" key="1">
    <source>
        <dbReference type="SAM" id="MobiDB-lite"/>
    </source>
</evidence>
<evidence type="ECO:0000313" key="4">
    <source>
        <dbReference type="Proteomes" id="UP000011087"/>
    </source>
</evidence>
<dbReference type="GeneID" id="17291934"/>
<sequence length="185" mass="20910">MQTKLLCSERVLLALVASTVAFVVLSATIDFSHPRPAALRDSMSTLPQFTQEEGEMKAHENFYESEGSSPSRQSSWTGNGGAAFKYLQHEASNPVTEAEEGLRRSLRGRSSSSDRVDLYGAWGSSRRRHRDDYVERLRKLEQKKRERRDSDFFAGVTKAFGKKEGNLLMNKFDPQRCPRVFTISG</sequence>
<keyword evidence="4" id="KW-1185">Reference proteome</keyword>
<dbReference type="Proteomes" id="UP000011087">
    <property type="component" value="Unassembled WGS sequence"/>
</dbReference>